<proteinExistence type="inferred from homology"/>
<sequence length="253" mass="27399">MISYKMTQWHLSFSHLAKMSLSFLPDGAGYGEAQLSPTFYDEDCPNATSIVRAVIVEALQTDPRIAASLTRLFFHDCFVNSGGPSWTVLLGRRDSTTANRTAANEALPAPSFTLDELKASFAAVGLDTTDLVALSGAHTFGRAQCQFFSDRLYDFNSTGSPDPTLNSTYLETLSALCPEAGNGSVLADLDPTTPDGFDADYFSNLQVHYGLLQSDQELFSTSGADTVDIVNSYSANQSAFFESFVISMIKWGI</sequence>
<evidence type="ECO:0000256" key="10">
    <source>
        <dbReference type="ARBA" id="ARBA00023004"/>
    </source>
</evidence>
<comment type="cofactor">
    <cofactor evidence="15">
        <name>heme b</name>
        <dbReference type="ChEBI" id="CHEBI:60344"/>
    </cofactor>
    <text evidence="15">Binds 1 heme b (iron(II)-protoporphyrin IX) group per subunit.</text>
</comment>
<feature type="binding site" evidence="15">
    <location>
        <position position="190"/>
    </location>
    <ligand>
        <name>Ca(2+)</name>
        <dbReference type="ChEBI" id="CHEBI:29108"/>
        <label>2</label>
    </ligand>
</feature>
<feature type="domain" description="Plant heme peroxidase family profile" evidence="17">
    <location>
        <begin position="34"/>
        <end position="253"/>
    </location>
</feature>
<dbReference type="EC" id="1.11.1.7" evidence="4"/>
<evidence type="ECO:0000313" key="18">
    <source>
        <dbReference type="EMBL" id="PQQ11352.1"/>
    </source>
</evidence>
<evidence type="ECO:0000256" key="7">
    <source>
        <dbReference type="ARBA" id="ARBA00022723"/>
    </source>
</evidence>
<dbReference type="PRINTS" id="PR00461">
    <property type="entry name" value="PLPEROXIDASE"/>
</dbReference>
<dbReference type="PANTHER" id="PTHR31388">
    <property type="entry name" value="PEROXIDASE 72-RELATED"/>
    <property type="match status" value="1"/>
</dbReference>
<evidence type="ECO:0000256" key="12">
    <source>
        <dbReference type="ARBA" id="ARBA00023180"/>
    </source>
</evidence>
<dbReference type="Gene3D" id="1.10.420.10">
    <property type="entry name" value="Peroxidase, domain 2"/>
    <property type="match status" value="1"/>
</dbReference>
<dbReference type="GO" id="GO:0020037">
    <property type="term" value="F:heme binding"/>
    <property type="evidence" value="ECO:0007669"/>
    <property type="project" value="InterPro"/>
</dbReference>
<evidence type="ECO:0000256" key="4">
    <source>
        <dbReference type="ARBA" id="ARBA00012313"/>
    </source>
</evidence>
<dbReference type="OrthoDB" id="2113341at2759"/>
<keyword evidence="8 15" id="KW-0106">Calcium</keyword>
<evidence type="ECO:0000256" key="8">
    <source>
        <dbReference type="ARBA" id="ARBA00022837"/>
    </source>
</evidence>
<evidence type="ECO:0000256" key="14">
    <source>
        <dbReference type="PIRSR" id="PIRSR600823-2"/>
    </source>
</evidence>
<dbReference type="Pfam" id="PF00141">
    <property type="entry name" value="peroxidase"/>
    <property type="match status" value="1"/>
</dbReference>
<evidence type="ECO:0000256" key="3">
    <source>
        <dbReference type="ARBA" id="ARBA00006873"/>
    </source>
</evidence>
<name>A0A314YS75_PRUYE</name>
<dbReference type="EMBL" id="PJQY01000401">
    <property type="protein sequence ID" value="PQQ11352.1"/>
    <property type="molecule type" value="Genomic_DNA"/>
</dbReference>
<dbReference type="PANTHER" id="PTHR31388:SF270">
    <property type="entry name" value="PEROXIDASE 22-RELATED"/>
    <property type="match status" value="1"/>
</dbReference>
<keyword evidence="11 16" id="KW-1015">Disulfide bond</keyword>
<dbReference type="InterPro" id="IPR000823">
    <property type="entry name" value="Peroxidase_pln"/>
</dbReference>
<keyword evidence="6" id="KW-0349">Heme</keyword>
<comment type="catalytic activity">
    <reaction evidence="1">
        <text>2 a phenolic donor + H2O2 = 2 a phenolic radical donor + 2 H2O</text>
        <dbReference type="Rhea" id="RHEA:56136"/>
        <dbReference type="ChEBI" id="CHEBI:15377"/>
        <dbReference type="ChEBI" id="CHEBI:16240"/>
        <dbReference type="ChEBI" id="CHEBI:139520"/>
        <dbReference type="ChEBI" id="CHEBI:139521"/>
        <dbReference type="EC" id="1.11.1.7"/>
    </reaction>
</comment>
<evidence type="ECO:0000256" key="15">
    <source>
        <dbReference type="PIRSR" id="PIRSR600823-3"/>
    </source>
</evidence>
<dbReference type="GO" id="GO:0046872">
    <property type="term" value="F:metal ion binding"/>
    <property type="evidence" value="ECO:0007669"/>
    <property type="project" value="UniProtKB-KW"/>
</dbReference>
<evidence type="ECO:0000256" key="5">
    <source>
        <dbReference type="ARBA" id="ARBA00022559"/>
    </source>
</evidence>
<gene>
    <name evidence="18" type="ORF">Pyn_33315</name>
</gene>
<comment type="cofactor">
    <cofactor evidence="15">
        <name>Ca(2+)</name>
        <dbReference type="ChEBI" id="CHEBI:29108"/>
    </cofactor>
    <text evidence="15">Binds 2 calcium ions per subunit.</text>
</comment>
<evidence type="ECO:0000256" key="11">
    <source>
        <dbReference type="ARBA" id="ARBA00023157"/>
    </source>
</evidence>
<evidence type="ECO:0000256" key="6">
    <source>
        <dbReference type="ARBA" id="ARBA00022617"/>
    </source>
</evidence>
<dbReference type="InterPro" id="IPR019793">
    <property type="entry name" value="Peroxidases_heam-ligand_BS"/>
</dbReference>
<comment type="function">
    <text evidence="2">Removal of H(2)O(2), oxidation of toxic reductants, biosynthesis and degradation of lignin, suberization, auxin catabolism, response to environmental stresses such as wounding, pathogen attack and oxidative stress. These functions might be dependent on each isozyme/isoform in each plant tissue.</text>
</comment>
<keyword evidence="19" id="KW-1185">Reference proteome</keyword>
<dbReference type="InterPro" id="IPR033905">
    <property type="entry name" value="Secretory_peroxidase"/>
</dbReference>
<dbReference type="PROSITE" id="PS00435">
    <property type="entry name" value="PEROXIDASE_1"/>
    <property type="match status" value="1"/>
</dbReference>
<evidence type="ECO:0000256" key="2">
    <source>
        <dbReference type="ARBA" id="ARBA00002322"/>
    </source>
</evidence>
<evidence type="ECO:0000256" key="16">
    <source>
        <dbReference type="PIRSR" id="PIRSR600823-5"/>
    </source>
</evidence>
<comment type="similarity">
    <text evidence="3">Belongs to the peroxidase family. Ascorbate peroxidase subfamily.</text>
</comment>
<evidence type="ECO:0000256" key="1">
    <source>
        <dbReference type="ARBA" id="ARBA00000189"/>
    </source>
</evidence>
<feature type="binding site" evidence="15">
    <location>
        <position position="139"/>
    </location>
    <ligand>
        <name>Ca(2+)</name>
        <dbReference type="ChEBI" id="CHEBI:29108"/>
        <label>2</label>
    </ligand>
</feature>
<feature type="binding site" description="axial binding residue" evidence="15">
    <location>
        <position position="138"/>
    </location>
    <ligand>
        <name>heme b</name>
        <dbReference type="ChEBI" id="CHEBI:60344"/>
    </ligand>
    <ligandPart>
        <name>Fe</name>
        <dbReference type="ChEBI" id="CHEBI:18248"/>
    </ligandPart>
</feature>
<dbReference type="InterPro" id="IPR002016">
    <property type="entry name" value="Haem_peroxidase"/>
</dbReference>
<dbReference type="GO" id="GO:0006979">
    <property type="term" value="P:response to oxidative stress"/>
    <property type="evidence" value="ECO:0007669"/>
    <property type="project" value="InterPro"/>
</dbReference>
<reference evidence="18 19" key="1">
    <citation type="submission" date="2018-02" db="EMBL/GenBank/DDBJ databases">
        <title>Draft genome of wild Prunus yedoensis var. nudiflora.</title>
        <authorList>
            <person name="Baek S."/>
            <person name="Kim J.-H."/>
            <person name="Choi K."/>
            <person name="Kim G.-B."/>
            <person name="Cho A."/>
            <person name="Jang H."/>
            <person name="Shin C.-H."/>
            <person name="Yu H.-J."/>
            <person name="Mun J.-H."/>
        </authorList>
    </citation>
    <scope>NUCLEOTIDE SEQUENCE [LARGE SCALE GENOMIC DNA]</scope>
    <source>
        <strain evidence="19">cv. Jeju island</strain>
        <tissue evidence="18">Leaf</tissue>
    </source>
</reference>
<dbReference type="FunFam" id="1.10.420.10:FF:000001">
    <property type="entry name" value="Peroxidase"/>
    <property type="match status" value="1"/>
</dbReference>
<dbReference type="Proteomes" id="UP000250321">
    <property type="component" value="Unassembled WGS sequence"/>
</dbReference>
<dbReference type="GO" id="GO:0140825">
    <property type="term" value="F:lactoperoxidase activity"/>
    <property type="evidence" value="ECO:0007669"/>
    <property type="project" value="UniProtKB-EC"/>
</dbReference>
<accession>A0A314YS75</accession>
<dbReference type="Gene3D" id="1.10.520.10">
    <property type="match status" value="1"/>
</dbReference>
<evidence type="ECO:0000259" key="17">
    <source>
        <dbReference type="PROSITE" id="PS50873"/>
    </source>
</evidence>
<dbReference type="CDD" id="cd00693">
    <property type="entry name" value="secretory_peroxidase"/>
    <property type="match status" value="1"/>
</dbReference>
<keyword evidence="5 18" id="KW-0575">Peroxidase</keyword>
<keyword evidence="9" id="KW-0560">Oxidoreductase</keyword>
<feature type="binding site" evidence="15">
    <location>
        <position position="193"/>
    </location>
    <ligand>
        <name>Ca(2+)</name>
        <dbReference type="ChEBI" id="CHEBI:29108"/>
        <label>2</label>
    </ligand>
</feature>
<comment type="caution">
    <text evidence="18">The sequence shown here is derived from an EMBL/GenBank/DDBJ whole genome shotgun (WGS) entry which is preliminary data.</text>
</comment>
<dbReference type="PROSITE" id="PS50873">
    <property type="entry name" value="PEROXIDASE_4"/>
    <property type="match status" value="1"/>
</dbReference>
<dbReference type="GO" id="GO:0042744">
    <property type="term" value="P:hydrogen peroxide catabolic process"/>
    <property type="evidence" value="ECO:0007669"/>
    <property type="project" value="UniProtKB-KW"/>
</dbReference>
<dbReference type="STRING" id="2094558.A0A314YS75"/>
<dbReference type="AlphaFoldDB" id="A0A314YS75"/>
<feature type="disulfide bond" evidence="16">
    <location>
        <begin position="145"/>
        <end position="177"/>
    </location>
</feature>
<evidence type="ECO:0000313" key="19">
    <source>
        <dbReference type="Proteomes" id="UP000250321"/>
    </source>
</evidence>
<keyword evidence="13" id="KW-0376">Hydrogen peroxide</keyword>
<dbReference type="SUPFAM" id="SSF48113">
    <property type="entry name" value="Heme-dependent peroxidases"/>
    <property type="match status" value="1"/>
</dbReference>
<keyword evidence="12" id="KW-0325">Glycoprotein</keyword>
<feature type="binding site" evidence="14">
    <location>
        <position position="108"/>
    </location>
    <ligand>
        <name>substrate</name>
    </ligand>
</feature>
<keyword evidence="7 15" id="KW-0479">Metal-binding</keyword>
<feature type="binding site" evidence="15">
    <location>
        <position position="198"/>
    </location>
    <ligand>
        <name>Ca(2+)</name>
        <dbReference type="ChEBI" id="CHEBI:29108"/>
        <label>2</label>
    </ligand>
</feature>
<evidence type="ECO:0000256" key="9">
    <source>
        <dbReference type="ARBA" id="ARBA00023002"/>
    </source>
</evidence>
<organism evidence="18 19">
    <name type="scientific">Prunus yedoensis var. nudiflora</name>
    <dbReference type="NCBI Taxonomy" id="2094558"/>
    <lineage>
        <taxon>Eukaryota</taxon>
        <taxon>Viridiplantae</taxon>
        <taxon>Streptophyta</taxon>
        <taxon>Embryophyta</taxon>
        <taxon>Tracheophyta</taxon>
        <taxon>Spermatophyta</taxon>
        <taxon>Magnoliopsida</taxon>
        <taxon>eudicotyledons</taxon>
        <taxon>Gunneridae</taxon>
        <taxon>Pentapetalae</taxon>
        <taxon>rosids</taxon>
        <taxon>fabids</taxon>
        <taxon>Rosales</taxon>
        <taxon>Rosaceae</taxon>
        <taxon>Amygdaloideae</taxon>
        <taxon>Amygdaleae</taxon>
        <taxon>Prunus</taxon>
    </lineage>
</organism>
<dbReference type="PRINTS" id="PR00458">
    <property type="entry name" value="PEROXIDASE"/>
</dbReference>
<evidence type="ECO:0000256" key="13">
    <source>
        <dbReference type="ARBA" id="ARBA00023324"/>
    </source>
</evidence>
<keyword evidence="10 15" id="KW-0408">Iron</keyword>
<protein>
    <recommendedName>
        <fullName evidence="4">peroxidase</fullName>
        <ecNumber evidence="4">1.11.1.7</ecNumber>
    </recommendedName>
</protein>
<dbReference type="InterPro" id="IPR010255">
    <property type="entry name" value="Haem_peroxidase_sf"/>
</dbReference>